<dbReference type="SUPFAM" id="SSF51735">
    <property type="entry name" value="NAD(P)-binding Rossmann-fold domains"/>
    <property type="match status" value="1"/>
</dbReference>
<dbReference type="InterPro" id="IPR046346">
    <property type="entry name" value="Aminoacid_DH-like_N_sf"/>
</dbReference>
<evidence type="ECO:0000256" key="2">
    <source>
        <dbReference type="ARBA" id="ARBA00022563"/>
    </source>
</evidence>
<dbReference type="Gene3D" id="3.40.50.10860">
    <property type="entry name" value="Leucine Dehydrogenase, chain A, domain 1"/>
    <property type="match status" value="1"/>
</dbReference>
<evidence type="ECO:0000259" key="8">
    <source>
        <dbReference type="Pfam" id="PF02882"/>
    </source>
</evidence>
<dbReference type="GO" id="GO:0004477">
    <property type="term" value="F:methenyltetrahydrofolate cyclohydrolase activity"/>
    <property type="evidence" value="ECO:0007669"/>
    <property type="project" value="TreeGrafter"/>
</dbReference>
<keyword evidence="2" id="KW-0554">One-carbon metabolism</keyword>
<dbReference type="PRINTS" id="PR00085">
    <property type="entry name" value="THFDHDRGNASE"/>
</dbReference>
<name>A0A8S5LCQ3_9CAUD</name>
<protein>
    <submittedName>
        <fullName evidence="9">5,10-methylene-tetrahydropholate dehydrogenase</fullName>
    </submittedName>
</protein>
<evidence type="ECO:0000256" key="5">
    <source>
        <dbReference type="ARBA" id="ARBA00023002"/>
    </source>
</evidence>
<dbReference type="GO" id="GO:0035999">
    <property type="term" value="P:tetrahydrofolate interconversion"/>
    <property type="evidence" value="ECO:0007669"/>
    <property type="project" value="TreeGrafter"/>
</dbReference>
<dbReference type="PANTHER" id="PTHR48099:SF5">
    <property type="entry name" value="C-1-TETRAHYDROFOLATE SYNTHASE, CYTOPLASMIC"/>
    <property type="match status" value="1"/>
</dbReference>
<evidence type="ECO:0000259" key="7">
    <source>
        <dbReference type="Pfam" id="PF00763"/>
    </source>
</evidence>
<keyword evidence="3" id="KW-0378">Hydrolase</keyword>
<dbReference type="EMBL" id="BK014685">
    <property type="protein sequence ID" value="DAD67738.1"/>
    <property type="molecule type" value="Genomic_DNA"/>
</dbReference>
<dbReference type="InterPro" id="IPR020631">
    <property type="entry name" value="THF_DH/CycHdrlase_NAD-bd_dom"/>
</dbReference>
<sequence length="275" mass="30400">MLYSCKPLFDKIKAQVGAEIDSFPIEDPPRVCIITTGDDEPSQRYVRNKLRDFKELGIVGKVMNFFSLNDILHFLDNQEKKMSYDGIIVQRPILVSDASPKDAAAWVSEMINPGQDIDGVAPKSEFMSPAVRGLDLLLHEWEYDPSGKTAVVIGRGEVGKPVAEYLLSRDATVTVCHSKTQTVDRIIAYRNADIVIGAAGLKVPMFPVTRQYNGVIIDYGITKSTDTGWLHGDIDPYCADACKYQTSVPGGMGLMVRAALILNVVDAYKRRRGLN</sequence>
<dbReference type="Pfam" id="PF02882">
    <property type="entry name" value="THF_DHG_CYH_C"/>
    <property type="match status" value="1"/>
</dbReference>
<evidence type="ECO:0000313" key="9">
    <source>
        <dbReference type="EMBL" id="DAD67738.1"/>
    </source>
</evidence>
<feature type="domain" description="Tetrahydrofolate dehydrogenase/cyclohydrolase NAD(P)-binding" evidence="8">
    <location>
        <begin position="132"/>
        <end position="271"/>
    </location>
</feature>
<feature type="domain" description="Tetrahydrofolate dehydrogenase/cyclohydrolase catalytic" evidence="7">
    <location>
        <begin position="5"/>
        <end position="118"/>
    </location>
</feature>
<comment type="pathway">
    <text evidence="1">One-carbon metabolism; tetrahydrofolate interconversion.</text>
</comment>
<evidence type="ECO:0000256" key="6">
    <source>
        <dbReference type="ARBA" id="ARBA00023268"/>
    </source>
</evidence>
<keyword evidence="4" id="KW-0521">NADP</keyword>
<organism evidence="9">
    <name type="scientific">Myoviridae sp. ctngn1</name>
    <dbReference type="NCBI Taxonomy" id="2823551"/>
    <lineage>
        <taxon>Viruses</taxon>
        <taxon>Duplodnaviria</taxon>
        <taxon>Heunggongvirae</taxon>
        <taxon>Uroviricota</taxon>
        <taxon>Caudoviricetes</taxon>
    </lineage>
</organism>
<evidence type="ECO:0000256" key="3">
    <source>
        <dbReference type="ARBA" id="ARBA00022801"/>
    </source>
</evidence>
<accession>A0A8S5LCQ3</accession>
<keyword evidence="5" id="KW-0560">Oxidoreductase</keyword>
<dbReference type="Pfam" id="PF00763">
    <property type="entry name" value="THF_DHG_CYH"/>
    <property type="match status" value="1"/>
</dbReference>
<dbReference type="InterPro" id="IPR020630">
    <property type="entry name" value="THF_DH/CycHdrlase_cat_dom"/>
</dbReference>
<proteinExistence type="predicted"/>
<dbReference type="InterPro" id="IPR036291">
    <property type="entry name" value="NAD(P)-bd_dom_sf"/>
</dbReference>
<dbReference type="InterPro" id="IPR000672">
    <property type="entry name" value="THF_DH/CycHdrlase"/>
</dbReference>
<dbReference type="Gene3D" id="3.40.50.720">
    <property type="entry name" value="NAD(P)-binding Rossmann-like Domain"/>
    <property type="match status" value="1"/>
</dbReference>
<reference evidence="9" key="1">
    <citation type="journal article" date="2021" name="Proc. Natl. Acad. Sci. U.S.A.">
        <title>A Catalog of Tens of Thousands of Viruses from Human Metagenomes Reveals Hidden Associations with Chronic Diseases.</title>
        <authorList>
            <person name="Tisza M.J."/>
            <person name="Buck C.B."/>
        </authorList>
    </citation>
    <scope>NUCLEOTIDE SEQUENCE</scope>
    <source>
        <strain evidence="9">Ctngn1</strain>
    </source>
</reference>
<evidence type="ECO:0000256" key="4">
    <source>
        <dbReference type="ARBA" id="ARBA00022857"/>
    </source>
</evidence>
<dbReference type="PANTHER" id="PTHR48099">
    <property type="entry name" value="C-1-TETRAHYDROFOLATE SYNTHASE, CYTOPLASMIC-RELATED"/>
    <property type="match status" value="1"/>
</dbReference>
<evidence type="ECO:0000256" key="1">
    <source>
        <dbReference type="ARBA" id="ARBA00004777"/>
    </source>
</evidence>
<keyword evidence="6" id="KW-0511">Multifunctional enzyme</keyword>
<dbReference type="SUPFAM" id="SSF53223">
    <property type="entry name" value="Aminoacid dehydrogenase-like, N-terminal domain"/>
    <property type="match status" value="1"/>
</dbReference>
<dbReference type="GO" id="GO:0004488">
    <property type="term" value="F:methylenetetrahydrofolate dehydrogenase (NADP+) activity"/>
    <property type="evidence" value="ECO:0007669"/>
    <property type="project" value="InterPro"/>
</dbReference>